<dbReference type="Proteomes" id="UP000739411">
    <property type="component" value="Unassembled WGS sequence"/>
</dbReference>
<reference evidence="2 3" key="1">
    <citation type="submission" date="2020-10" db="EMBL/GenBank/DDBJ databases">
        <title>Connecting structure to function with the recovery of over 1000 high-quality activated sludge metagenome-assembled genomes encoding full-length rRNA genes using long-read sequencing.</title>
        <authorList>
            <person name="Singleton C.M."/>
            <person name="Petriglieri F."/>
            <person name="Kristensen J.M."/>
            <person name="Kirkegaard R.H."/>
            <person name="Michaelsen T.Y."/>
            <person name="Andersen M.H."/>
            <person name="Karst S.M."/>
            <person name="Dueholm M.S."/>
            <person name="Nielsen P.H."/>
            <person name="Albertsen M."/>
        </authorList>
    </citation>
    <scope>NUCLEOTIDE SEQUENCE [LARGE SCALE GENOMIC DNA]</scope>
    <source>
        <strain evidence="2">EsbW_18-Q3-R4-48_BATAC.463</strain>
    </source>
</reference>
<protein>
    <submittedName>
        <fullName evidence="2">SHOCT domain-containing protein</fullName>
    </submittedName>
</protein>
<accession>A0A935JWW9</accession>
<dbReference type="Pfam" id="PF09851">
    <property type="entry name" value="SHOCT"/>
    <property type="match status" value="1"/>
</dbReference>
<sequence length="267" mass="28673">MQQLSAQGQQFVQDLAQRYGISTDAAITMLYAVMNGNGTMAQFSHPELGGSGQWMQGGMTMVGDMFNYGLKAKVDGLCGEISNQLMNQPAYFQPPVSQSQFQSANNGQGVSLFVSAAAAGQWWPSDLGSPSSTGGQNNVRYAVFPGSRRLVVDIGGHVTVYDTLDNQIGGVSQQQGGNDSMTFSSQYGTINVSSLPVISGSGYQQQPVQQNFIAPAQQFNEAPAWQAPSAQDGDVFAKIERLADLFQKGILTEQEFSNKKMELLSQV</sequence>
<evidence type="ECO:0000259" key="1">
    <source>
        <dbReference type="Pfam" id="PF09851"/>
    </source>
</evidence>
<evidence type="ECO:0000313" key="3">
    <source>
        <dbReference type="Proteomes" id="UP000739411"/>
    </source>
</evidence>
<dbReference type="InterPro" id="IPR018649">
    <property type="entry name" value="SHOCT"/>
</dbReference>
<gene>
    <name evidence="2" type="ORF">IPJ38_10555</name>
</gene>
<name>A0A935JWW9_9RHOO</name>
<feature type="domain" description="SHOCT" evidence="1">
    <location>
        <begin position="238"/>
        <end position="264"/>
    </location>
</feature>
<organism evidence="2 3">
    <name type="scientific">Candidatus Dechloromonas phosphorivorans</name>
    <dbReference type="NCBI Taxonomy" id="2899244"/>
    <lineage>
        <taxon>Bacteria</taxon>
        <taxon>Pseudomonadati</taxon>
        <taxon>Pseudomonadota</taxon>
        <taxon>Betaproteobacteria</taxon>
        <taxon>Rhodocyclales</taxon>
        <taxon>Azonexaceae</taxon>
        <taxon>Dechloromonas</taxon>
    </lineage>
</organism>
<dbReference type="EMBL" id="JADJMS010000020">
    <property type="protein sequence ID" value="MBK7415471.1"/>
    <property type="molecule type" value="Genomic_DNA"/>
</dbReference>
<comment type="caution">
    <text evidence="2">The sequence shown here is derived from an EMBL/GenBank/DDBJ whole genome shotgun (WGS) entry which is preliminary data.</text>
</comment>
<dbReference type="AlphaFoldDB" id="A0A935JWW9"/>
<proteinExistence type="predicted"/>
<evidence type="ECO:0000313" key="2">
    <source>
        <dbReference type="EMBL" id="MBK7415471.1"/>
    </source>
</evidence>